<evidence type="ECO:0000256" key="10">
    <source>
        <dbReference type="ARBA" id="ARBA00023136"/>
    </source>
</evidence>
<accession>A0A061EA97</accession>
<dbReference type="SMART" id="SM00665">
    <property type="entry name" value="B561"/>
    <property type="match status" value="1"/>
</dbReference>
<evidence type="ECO:0000256" key="9">
    <source>
        <dbReference type="ARBA" id="ARBA00023004"/>
    </source>
</evidence>
<dbReference type="Pfam" id="PF03188">
    <property type="entry name" value="Cytochrom_B561"/>
    <property type="match status" value="1"/>
</dbReference>
<evidence type="ECO:0000256" key="7">
    <source>
        <dbReference type="ARBA" id="ARBA00022982"/>
    </source>
</evidence>
<proteinExistence type="predicted"/>
<keyword evidence="7" id="KW-0249">Electron transport</keyword>
<keyword evidence="10 11" id="KW-0472">Membrane</keyword>
<dbReference type="InterPro" id="IPR043205">
    <property type="entry name" value="CYB561/CYBRD1-like"/>
</dbReference>
<gene>
    <name evidence="13" type="ORF">TCM_011240</name>
</gene>
<feature type="domain" description="Cytochrome b561" evidence="12">
    <location>
        <begin position="22"/>
        <end position="203"/>
    </location>
</feature>
<dbReference type="EMBL" id="CM001880">
    <property type="protein sequence ID" value="EOY01307.1"/>
    <property type="molecule type" value="Genomic_DNA"/>
</dbReference>
<name>A0A061EA97_THECC</name>
<evidence type="ECO:0000256" key="1">
    <source>
        <dbReference type="ARBA" id="ARBA00001970"/>
    </source>
</evidence>
<evidence type="ECO:0000256" key="3">
    <source>
        <dbReference type="ARBA" id="ARBA00022448"/>
    </source>
</evidence>
<keyword evidence="5 11" id="KW-0812">Transmembrane</keyword>
<feature type="transmembrane region" description="Helical" evidence="11">
    <location>
        <begin position="125"/>
        <end position="144"/>
    </location>
</feature>
<comment type="cofactor">
    <cofactor evidence="1">
        <name>heme b</name>
        <dbReference type="ChEBI" id="CHEBI:60344"/>
    </cofactor>
</comment>
<feature type="transmembrane region" description="Helical" evidence="11">
    <location>
        <begin position="90"/>
        <end position="113"/>
    </location>
</feature>
<sequence>MPSTQEVTYGVHRRSASRLTIVAHMFGILAFVLMLVWLLHYRGGIEYDSYDGYRVFNVHPFLMFCGFIFLSGEAMMVYKTVQAIHIVQKVVHMILQLTAFVLGVVGLCAVFKFHDMASIEDVYSLHSWIGIGTISLFALQDIAIHVDSCSSHWLDGEGYLPQPAPWPRNSFDQFHRTIYPLVWHICRSQRCSCPLCLIIYELF</sequence>
<evidence type="ECO:0000256" key="4">
    <source>
        <dbReference type="ARBA" id="ARBA00022617"/>
    </source>
</evidence>
<keyword evidence="8 11" id="KW-1133">Transmembrane helix</keyword>
<keyword evidence="9" id="KW-0408">Iron</keyword>
<dbReference type="InterPro" id="IPR006593">
    <property type="entry name" value="Cyt_b561/ferric_Rdtase_TM"/>
</dbReference>
<evidence type="ECO:0000256" key="6">
    <source>
        <dbReference type="ARBA" id="ARBA00022723"/>
    </source>
</evidence>
<dbReference type="PROSITE" id="PS50939">
    <property type="entry name" value="CYTOCHROME_B561"/>
    <property type="match status" value="1"/>
</dbReference>
<dbReference type="PANTHER" id="PTHR10106:SF15">
    <property type="entry name" value="TRANSMEMBRANE ASCORBATE FERRIREDUCTASE 3-RELATED"/>
    <property type="match status" value="1"/>
</dbReference>
<comment type="subcellular location">
    <subcellularLocation>
        <location evidence="2">Membrane</location>
        <topology evidence="2">Multi-pass membrane protein</topology>
    </subcellularLocation>
</comment>
<evidence type="ECO:0000256" key="11">
    <source>
        <dbReference type="SAM" id="Phobius"/>
    </source>
</evidence>
<dbReference type="Gene3D" id="1.20.120.1770">
    <property type="match status" value="1"/>
</dbReference>
<evidence type="ECO:0000313" key="13">
    <source>
        <dbReference type="EMBL" id="EOY01307.1"/>
    </source>
</evidence>
<keyword evidence="3" id="KW-0813">Transport</keyword>
<feature type="transmembrane region" description="Helical" evidence="11">
    <location>
        <begin position="61"/>
        <end position="78"/>
    </location>
</feature>
<dbReference type="GO" id="GO:0046872">
    <property type="term" value="F:metal ion binding"/>
    <property type="evidence" value="ECO:0007669"/>
    <property type="project" value="UniProtKB-KW"/>
</dbReference>
<keyword evidence="14" id="KW-1185">Reference proteome</keyword>
<organism evidence="13 14">
    <name type="scientific">Theobroma cacao</name>
    <name type="common">Cacao</name>
    <name type="synonym">Cocoa</name>
    <dbReference type="NCBI Taxonomy" id="3641"/>
    <lineage>
        <taxon>Eukaryota</taxon>
        <taxon>Viridiplantae</taxon>
        <taxon>Streptophyta</taxon>
        <taxon>Embryophyta</taxon>
        <taxon>Tracheophyta</taxon>
        <taxon>Spermatophyta</taxon>
        <taxon>Magnoliopsida</taxon>
        <taxon>eudicotyledons</taxon>
        <taxon>Gunneridae</taxon>
        <taxon>Pentapetalae</taxon>
        <taxon>rosids</taxon>
        <taxon>malvids</taxon>
        <taxon>Malvales</taxon>
        <taxon>Malvaceae</taxon>
        <taxon>Byttnerioideae</taxon>
        <taxon>Theobroma</taxon>
    </lineage>
</organism>
<dbReference type="GO" id="GO:0016491">
    <property type="term" value="F:oxidoreductase activity"/>
    <property type="evidence" value="ECO:0007669"/>
    <property type="project" value="InterPro"/>
</dbReference>
<feature type="transmembrane region" description="Helical" evidence="11">
    <location>
        <begin position="21"/>
        <end position="41"/>
    </location>
</feature>
<evidence type="ECO:0000313" key="14">
    <source>
        <dbReference type="Proteomes" id="UP000026915"/>
    </source>
</evidence>
<dbReference type="GO" id="GO:0016020">
    <property type="term" value="C:membrane"/>
    <property type="evidence" value="ECO:0007669"/>
    <property type="project" value="UniProtKB-SubCell"/>
</dbReference>
<keyword evidence="6" id="KW-0479">Metal-binding</keyword>
<dbReference type="AlphaFoldDB" id="A0A061EA97"/>
<dbReference type="HOGENOM" id="CLU_1350987_0_0_1"/>
<protein>
    <submittedName>
        <fullName evidence="13">Cytochrome b561/ferric reductase transmembrane protein family, putative isoform 2</fullName>
    </submittedName>
</protein>
<evidence type="ECO:0000256" key="8">
    <source>
        <dbReference type="ARBA" id="ARBA00022989"/>
    </source>
</evidence>
<reference evidence="13 14" key="1">
    <citation type="journal article" date="2013" name="Genome Biol.">
        <title>The genome sequence of the most widely cultivated cacao type and its use to identify candidate genes regulating pod color.</title>
        <authorList>
            <person name="Motamayor J.C."/>
            <person name="Mockaitis K."/>
            <person name="Schmutz J."/>
            <person name="Haiminen N."/>
            <person name="Iii D.L."/>
            <person name="Cornejo O."/>
            <person name="Findley S.D."/>
            <person name="Zheng P."/>
            <person name="Utro F."/>
            <person name="Royaert S."/>
            <person name="Saski C."/>
            <person name="Jenkins J."/>
            <person name="Podicheti R."/>
            <person name="Zhao M."/>
            <person name="Scheffler B.E."/>
            <person name="Stack J.C."/>
            <person name="Feltus F.A."/>
            <person name="Mustiga G.M."/>
            <person name="Amores F."/>
            <person name="Phillips W."/>
            <person name="Marelli J.P."/>
            <person name="May G.D."/>
            <person name="Shapiro H."/>
            <person name="Ma J."/>
            <person name="Bustamante C.D."/>
            <person name="Schnell R.J."/>
            <person name="Main D."/>
            <person name="Gilbert D."/>
            <person name="Parida L."/>
            <person name="Kuhn D.N."/>
        </authorList>
    </citation>
    <scope>NUCLEOTIDE SEQUENCE [LARGE SCALE GENOMIC DNA]</scope>
    <source>
        <strain evidence="14">cv. Matina 1-6</strain>
    </source>
</reference>
<dbReference type="Gramene" id="EOY01307">
    <property type="protein sequence ID" value="EOY01307"/>
    <property type="gene ID" value="TCM_011240"/>
</dbReference>
<evidence type="ECO:0000259" key="12">
    <source>
        <dbReference type="PROSITE" id="PS50939"/>
    </source>
</evidence>
<evidence type="ECO:0000256" key="5">
    <source>
        <dbReference type="ARBA" id="ARBA00022692"/>
    </source>
</evidence>
<evidence type="ECO:0000256" key="2">
    <source>
        <dbReference type="ARBA" id="ARBA00004141"/>
    </source>
</evidence>
<dbReference type="Proteomes" id="UP000026915">
    <property type="component" value="Chromosome 2"/>
</dbReference>
<dbReference type="PANTHER" id="PTHR10106">
    <property type="entry name" value="CYTOCHROME B561-RELATED"/>
    <property type="match status" value="1"/>
</dbReference>
<keyword evidence="4" id="KW-0349">Heme</keyword>